<evidence type="ECO:0000256" key="1">
    <source>
        <dbReference type="SAM" id="MobiDB-lite"/>
    </source>
</evidence>
<evidence type="ECO:0000313" key="4">
    <source>
        <dbReference type="Proteomes" id="UP000077519"/>
    </source>
</evidence>
<keyword evidence="2" id="KW-0812">Transmembrane</keyword>
<protein>
    <submittedName>
        <fullName evidence="3">Uncharacterized protein</fullName>
    </submittedName>
</protein>
<keyword evidence="4" id="KW-1185">Reference proteome</keyword>
<feature type="transmembrane region" description="Helical" evidence="2">
    <location>
        <begin position="48"/>
        <end position="69"/>
    </location>
</feature>
<feature type="region of interest" description="Disordered" evidence="1">
    <location>
        <begin position="74"/>
        <end position="113"/>
    </location>
</feature>
<keyword evidence="2" id="KW-1133">Transmembrane helix</keyword>
<dbReference type="AlphaFoldDB" id="A0A177YBX8"/>
<feature type="transmembrane region" description="Helical" evidence="2">
    <location>
        <begin position="7"/>
        <end position="28"/>
    </location>
</feature>
<reference evidence="3 4" key="1">
    <citation type="submission" date="2016-03" db="EMBL/GenBank/DDBJ databases">
        <title>Genome sequence of Rhodococcus kyotonensis KB10.</title>
        <authorList>
            <person name="Jeong H."/>
            <person name="Hong C.E."/>
            <person name="Jo S.H."/>
            <person name="Park J.M."/>
        </authorList>
    </citation>
    <scope>NUCLEOTIDE SEQUENCE [LARGE SCALE GENOMIC DNA]</scope>
    <source>
        <strain evidence="3 4">KB10</strain>
    </source>
</reference>
<evidence type="ECO:0000313" key="3">
    <source>
        <dbReference type="EMBL" id="OAK53024.1"/>
    </source>
</evidence>
<gene>
    <name evidence="3" type="ORF">A3K89_24480</name>
</gene>
<comment type="caution">
    <text evidence="3">The sequence shown here is derived from an EMBL/GenBank/DDBJ whole genome shotgun (WGS) entry which is preliminary data.</text>
</comment>
<organism evidence="3 4">
    <name type="scientific">Rhodococcoides kyotonense</name>
    <dbReference type="NCBI Taxonomy" id="398843"/>
    <lineage>
        <taxon>Bacteria</taxon>
        <taxon>Bacillati</taxon>
        <taxon>Actinomycetota</taxon>
        <taxon>Actinomycetes</taxon>
        <taxon>Mycobacteriales</taxon>
        <taxon>Nocardiaceae</taxon>
        <taxon>Rhodococcoides</taxon>
    </lineage>
</organism>
<feature type="compositionally biased region" description="Polar residues" evidence="1">
    <location>
        <begin position="76"/>
        <end position="94"/>
    </location>
</feature>
<sequence length="113" mass="11933">MWSCLDDLGYVIPALNVVVLTCVVALMITTAAEFHHDTSSERTRAAELVMTVVGALLVAQGGFSIPVTFAEYSRSRGGQASRSPQRGLRSSSLLAGTPLPALPDSECVAGVRR</sequence>
<accession>A0A177YBX8</accession>
<dbReference type="EMBL" id="LVHI01000022">
    <property type="protein sequence ID" value="OAK53024.1"/>
    <property type="molecule type" value="Genomic_DNA"/>
</dbReference>
<evidence type="ECO:0000256" key="2">
    <source>
        <dbReference type="SAM" id="Phobius"/>
    </source>
</evidence>
<keyword evidence="2" id="KW-0472">Membrane</keyword>
<name>A0A177YBX8_9NOCA</name>
<dbReference type="Proteomes" id="UP000077519">
    <property type="component" value="Unassembled WGS sequence"/>
</dbReference>
<proteinExistence type="predicted"/>